<dbReference type="InterPro" id="IPR000719">
    <property type="entry name" value="Prot_kinase_dom"/>
</dbReference>
<dbReference type="InterPro" id="IPR001245">
    <property type="entry name" value="Ser-Thr/Tyr_kinase_cat_dom"/>
</dbReference>
<dbReference type="VEuPathDB" id="VectorBase:LDEU014331"/>
<dbReference type="InterPro" id="IPR011009">
    <property type="entry name" value="Kinase-like_dom_sf"/>
</dbReference>
<dbReference type="AlphaFoldDB" id="A0A443QHH4"/>
<proteinExistence type="predicted"/>
<dbReference type="SUPFAM" id="SSF56112">
    <property type="entry name" value="Protein kinase-like (PK-like)"/>
    <property type="match status" value="1"/>
</dbReference>
<comment type="caution">
    <text evidence="2">The sequence shown here is derived from an EMBL/GenBank/DDBJ whole genome shotgun (WGS) entry which is preliminary data.</text>
</comment>
<name>A0A443QHH4_9ACAR</name>
<sequence>MRLTEDTHLHHKEIEVMRSVRKHQNILSLIGYYVKDDAVSLVMEYAENGSLESLLIQLVNYPNQITIHDFIDFSTQ</sequence>
<dbReference type="Gene3D" id="1.10.510.10">
    <property type="entry name" value="Transferase(Phosphotransferase) domain 1"/>
    <property type="match status" value="1"/>
</dbReference>
<protein>
    <recommendedName>
        <fullName evidence="1">Protein kinase domain-containing protein</fullName>
    </recommendedName>
</protein>
<dbReference type="GO" id="GO:0004672">
    <property type="term" value="F:protein kinase activity"/>
    <property type="evidence" value="ECO:0007669"/>
    <property type="project" value="InterPro"/>
</dbReference>
<dbReference type="GO" id="GO:0005524">
    <property type="term" value="F:ATP binding"/>
    <property type="evidence" value="ECO:0007669"/>
    <property type="project" value="InterPro"/>
</dbReference>
<feature type="non-terminal residue" evidence="2">
    <location>
        <position position="76"/>
    </location>
</feature>
<evidence type="ECO:0000313" key="3">
    <source>
        <dbReference type="Proteomes" id="UP000288716"/>
    </source>
</evidence>
<gene>
    <name evidence="2" type="ORF">B4U80_14770</name>
</gene>
<dbReference type="PROSITE" id="PS50011">
    <property type="entry name" value="PROTEIN_KINASE_DOM"/>
    <property type="match status" value="1"/>
</dbReference>
<organism evidence="2 3">
    <name type="scientific">Leptotrombidium deliense</name>
    <dbReference type="NCBI Taxonomy" id="299467"/>
    <lineage>
        <taxon>Eukaryota</taxon>
        <taxon>Metazoa</taxon>
        <taxon>Ecdysozoa</taxon>
        <taxon>Arthropoda</taxon>
        <taxon>Chelicerata</taxon>
        <taxon>Arachnida</taxon>
        <taxon>Acari</taxon>
        <taxon>Acariformes</taxon>
        <taxon>Trombidiformes</taxon>
        <taxon>Prostigmata</taxon>
        <taxon>Anystina</taxon>
        <taxon>Parasitengona</taxon>
        <taxon>Trombiculoidea</taxon>
        <taxon>Trombiculidae</taxon>
        <taxon>Leptotrombidium</taxon>
    </lineage>
</organism>
<dbReference type="Proteomes" id="UP000288716">
    <property type="component" value="Unassembled WGS sequence"/>
</dbReference>
<accession>A0A443QHH4</accession>
<dbReference type="EMBL" id="NCKV01055976">
    <property type="protein sequence ID" value="RWS02480.1"/>
    <property type="molecule type" value="Genomic_DNA"/>
</dbReference>
<dbReference type="Pfam" id="PF07714">
    <property type="entry name" value="PK_Tyr_Ser-Thr"/>
    <property type="match status" value="1"/>
</dbReference>
<reference evidence="2 3" key="1">
    <citation type="journal article" date="2018" name="Gigascience">
        <title>Genomes of trombidid mites reveal novel predicted allergens and laterally-transferred genes associated with secondary metabolism.</title>
        <authorList>
            <person name="Dong X."/>
            <person name="Chaisiri K."/>
            <person name="Xia D."/>
            <person name="Armstrong S.D."/>
            <person name="Fang Y."/>
            <person name="Donnelly M.J."/>
            <person name="Kadowaki T."/>
            <person name="McGarry J.W."/>
            <person name="Darby A.C."/>
            <person name="Makepeace B.L."/>
        </authorList>
    </citation>
    <scope>NUCLEOTIDE SEQUENCE [LARGE SCALE GENOMIC DNA]</scope>
    <source>
        <strain evidence="2">UoL-UT</strain>
    </source>
</reference>
<evidence type="ECO:0000313" key="2">
    <source>
        <dbReference type="EMBL" id="RWS02480.1"/>
    </source>
</evidence>
<feature type="domain" description="Protein kinase" evidence="1">
    <location>
        <begin position="1"/>
        <end position="76"/>
    </location>
</feature>
<keyword evidence="3" id="KW-1185">Reference proteome</keyword>
<evidence type="ECO:0000259" key="1">
    <source>
        <dbReference type="PROSITE" id="PS50011"/>
    </source>
</evidence>
<dbReference type="OrthoDB" id="5984265at2759"/>